<reference evidence="3" key="1">
    <citation type="submission" date="2023-03" db="EMBL/GenBank/DDBJ databases">
        <title>Chitinimonas shenzhenensis gen. nov., sp. nov., a novel member of family Burkholderiaceae isolated from activated sludge collected in Shen Zhen, China.</title>
        <authorList>
            <person name="Wang X."/>
        </authorList>
    </citation>
    <scope>NUCLEOTIDE SEQUENCE</scope>
    <source>
        <strain evidence="3">DQS-5</strain>
    </source>
</reference>
<dbReference type="PANTHER" id="PTHR36920">
    <property type="match status" value="1"/>
</dbReference>
<dbReference type="SUPFAM" id="SSF56925">
    <property type="entry name" value="OMPA-like"/>
    <property type="match status" value="1"/>
</dbReference>
<comment type="subcellular location">
    <subcellularLocation>
        <location evidence="1">Cell outer membrane</location>
    </subcellularLocation>
</comment>
<feature type="signal peptide" evidence="2">
    <location>
        <begin position="1"/>
        <end position="20"/>
    </location>
</feature>
<protein>
    <submittedName>
        <fullName evidence="3">OmpW family protein</fullName>
    </submittedName>
</protein>
<accession>A0ABT7E3A4</accession>
<dbReference type="InterPro" id="IPR005618">
    <property type="entry name" value="OMPW"/>
</dbReference>
<proteinExistence type="predicted"/>
<evidence type="ECO:0000256" key="2">
    <source>
        <dbReference type="SAM" id="SignalP"/>
    </source>
</evidence>
<name>A0ABT7E3A4_9NEIS</name>
<dbReference type="Gene3D" id="2.40.160.20">
    <property type="match status" value="1"/>
</dbReference>
<dbReference type="InterPro" id="IPR011250">
    <property type="entry name" value="OMP/PagP_B-barrel"/>
</dbReference>
<dbReference type="Pfam" id="PF03922">
    <property type="entry name" value="OmpW"/>
    <property type="match status" value="1"/>
</dbReference>
<evidence type="ECO:0000313" key="3">
    <source>
        <dbReference type="EMBL" id="MDK2126795.1"/>
    </source>
</evidence>
<dbReference type="EMBL" id="JARRAF010000052">
    <property type="protein sequence ID" value="MDK2126795.1"/>
    <property type="molecule type" value="Genomic_DNA"/>
</dbReference>
<dbReference type="PANTHER" id="PTHR36920:SF1">
    <property type="entry name" value="OUTER MEMBRANE PROTEIN W"/>
    <property type="match status" value="1"/>
</dbReference>
<keyword evidence="4" id="KW-1185">Reference proteome</keyword>
<evidence type="ECO:0000313" key="4">
    <source>
        <dbReference type="Proteomes" id="UP001172778"/>
    </source>
</evidence>
<evidence type="ECO:0000256" key="1">
    <source>
        <dbReference type="ARBA" id="ARBA00004442"/>
    </source>
</evidence>
<comment type="caution">
    <text evidence="3">The sequence shown here is derived from an EMBL/GenBank/DDBJ whole genome shotgun (WGS) entry which is preliminary data.</text>
</comment>
<keyword evidence="2" id="KW-0732">Signal</keyword>
<gene>
    <name evidence="3" type="ORF">PZA18_22365</name>
</gene>
<sequence>MKGKILLALLGTVMATGAMAAQGDFLVRGRIINVAPNDSADSTLGTLGIDVKNDTVPELDFTYMITPNIGAELILGTSRHEVTSNGASLGKVSVLPPTLTVQYHFAPDATVRPYIGAGINYTRFYDVGLRAGGADLDVKKNSFGAALQAGVDVAINKSWFVNFDVKKIFLSTDVSVKNGAKLGKLTIDPWVIGIGVGTRF</sequence>
<feature type="chain" id="PRO_5045489903" evidence="2">
    <location>
        <begin position="21"/>
        <end position="200"/>
    </location>
</feature>
<dbReference type="RefSeq" id="WP_284103116.1">
    <property type="nucleotide sequence ID" value="NZ_JARRAF010000052.1"/>
</dbReference>
<organism evidence="3 4">
    <name type="scientific">Parachitinimonas caeni</name>
    <dbReference type="NCBI Taxonomy" id="3031301"/>
    <lineage>
        <taxon>Bacteria</taxon>
        <taxon>Pseudomonadati</taxon>
        <taxon>Pseudomonadota</taxon>
        <taxon>Betaproteobacteria</taxon>
        <taxon>Neisseriales</taxon>
        <taxon>Chitinibacteraceae</taxon>
        <taxon>Parachitinimonas</taxon>
    </lineage>
</organism>
<dbReference type="Proteomes" id="UP001172778">
    <property type="component" value="Unassembled WGS sequence"/>
</dbReference>